<accession>A0AAD6U334</accession>
<dbReference type="GO" id="GO:0016787">
    <property type="term" value="F:hydrolase activity"/>
    <property type="evidence" value="ECO:0007669"/>
    <property type="project" value="UniProtKB-KW"/>
</dbReference>
<dbReference type="EMBL" id="JARJCN010000042">
    <property type="protein sequence ID" value="KAJ7083059.1"/>
    <property type="molecule type" value="Genomic_DNA"/>
</dbReference>
<name>A0AAD6U334_9AGAR</name>
<feature type="domain" description="AB hydrolase-1" evidence="3">
    <location>
        <begin position="35"/>
        <end position="140"/>
    </location>
</feature>
<keyword evidence="5" id="KW-1185">Reference proteome</keyword>
<organism evidence="4 5">
    <name type="scientific">Mycena belliarum</name>
    <dbReference type="NCBI Taxonomy" id="1033014"/>
    <lineage>
        <taxon>Eukaryota</taxon>
        <taxon>Fungi</taxon>
        <taxon>Dikarya</taxon>
        <taxon>Basidiomycota</taxon>
        <taxon>Agaricomycotina</taxon>
        <taxon>Agaricomycetes</taxon>
        <taxon>Agaricomycetidae</taxon>
        <taxon>Agaricales</taxon>
        <taxon>Marasmiineae</taxon>
        <taxon>Mycenaceae</taxon>
        <taxon>Mycena</taxon>
    </lineage>
</organism>
<dbReference type="Pfam" id="PF00561">
    <property type="entry name" value="Abhydrolase_1"/>
    <property type="match status" value="1"/>
</dbReference>
<reference evidence="4" key="1">
    <citation type="submission" date="2023-03" db="EMBL/GenBank/DDBJ databases">
        <title>Massive genome expansion in bonnet fungi (Mycena s.s.) driven by repeated elements and novel gene families across ecological guilds.</title>
        <authorList>
            <consortium name="Lawrence Berkeley National Laboratory"/>
            <person name="Harder C.B."/>
            <person name="Miyauchi S."/>
            <person name="Viragh M."/>
            <person name="Kuo A."/>
            <person name="Thoen E."/>
            <person name="Andreopoulos B."/>
            <person name="Lu D."/>
            <person name="Skrede I."/>
            <person name="Drula E."/>
            <person name="Henrissat B."/>
            <person name="Morin E."/>
            <person name="Kohler A."/>
            <person name="Barry K."/>
            <person name="LaButti K."/>
            <person name="Morin E."/>
            <person name="Salamov A."/>
            <person name="Lipzen A."/>
            <person name="Mereny Z."/>
            <person name="Hegedus B."/>
            <person name="Baldrian P."/>
            <person name="Stursova M."/>
            <person name="Weitz H."/>
            <person name="Taylor A."/>
            <person name="Grigoriev I.V."/>
            <person name="Nagy L.G."/>
            <person name="Martin F."/>
            <person name="Kauserud H."/>
        </authorList>
    </citation>
    <scope>NUCLEOTIDE SEQUENCE</scope>
    <source>
        <strain evidence="4">CBHHK173m</strain>
    </source>
</reference>
<dbReference type="PRINTS" id="PR00412">
    <property type="entry name" value="EPOXHYDRLASE"/>
</dbReference>
<comment type="similarity">
    <text evidence="2">Belongs to the AB hydrolase superfamily. Epoxide hydrolase family.</text>
</comment>
<comment type="caution">
    <text evidence="4">The sequence shown here is derived from an EMBL/GenBank/DDBJ whole genome shotgun (WGS) entry which is preliminary data.</text>
</comment>
<sequence>MDDITIETAGPLKMLKREGLTYSYYFSAPAKGKDTLLFLHGFPTPAFSLGYGIIAPDLLGYGGTSKPKDPRFYTGSGLADDINEILEASLPEGAQVITVAHDWGTRVASRLYNYFPHKVRACAFFGSGYSPPNSLSANPIAMREEIKTMTGYDVVAYMECFVKDETPALIEKNFDSFFSLLFPETSEIWIENMCVSGGAEAWLKANKTRESLPTHITIEEKMKYREALIGAGLPGEDHNGDGPNSKGMTAPLCWYKVVGEEYSMDDDKNVPSETIELKKPVLFVGFKDDPIGRPDFADAVHAATVKGPLTRKEVDGDHWAVMSHVEILDDMLLDWVNGLS</sequence>
<evidence type="ECO:0000256" key="1">
    <source>
        <dbReference type="ARBA" id="ARBA00022801"/>
    </source>
</evidence>
<evidence type="ECO:0000259" key="3">
    <source>
        <dbReference type="Pfam" id="PF00561"/>
    </source>
</evidence>
<keyword evidence="1" id="KW-0378">Hydrolase</keyword>
<evidence type="ECO:0000313" key="5">
    <source>
        <dbReference type="Proteomes" id="UP001222325"/>
    </source>
</evidence>
<dbReference type="AlphaFoldDB" id="A0AAD6U334"/>
<proteinExistence type="inferred from homology"/>
<dbReference type="InterPro" id="IPR029058">
    <property type="entry name" value="AB_hydrolase_fold"/>
</dbReference>
<dbReference type="Gene3D" id="3.40.50.1820">
    <property type="entry name" value="alpha/beta hydrolase"/>
    <property type="match status" value="1"/>
</dbReference>
<dbReference type="Proteomes" id="UP001222325">
    <property type="component" value="Unassembled WGS sequence"/>
</dbReference>
<dbReference type="InterPro" id="IPR000073">
    <property type="entry name" value="AB_hydrolase_1"/>
</dbReference>
<dbReference type="InterPro" id="IPR000639">
    <property type="entry name" value="Epox_hydrolase-like"/>
</dbReference>
<dbReference type="PANTHER" id="PTHR43329">
    <property type="entry name" value="EPOXIDE HYDROLASE"/>
    <property type="match status" value="1"/>
</dbReference>
<gene>
    <name evidence="4" type="ORF">B0H15DRAFT_952105</name>
</gene>
<evidence type="ECO:0000313" key="4">
    <source>
        <dbReference type="EMBL" id="KAJ7083059.1"/>
    </source>
</evidence>
<protein>
    <submittedName>
        <fullName evidence="4">Alpha/beta-hydrolase</fullName>
    </submittedName>
</protein>
<evidence type="ECO:0000256" key="2">
    <source>
        <dbReference type="ARBA" id="ARBA00038334"/>
    </source>
</evidence>
<dbReference type="SUPFAM" id="SSF53474">
    <property type="entry name" value="alpha/beta-Hydrolases"/>
    <property type="match status" value="1"/>
</dbReference>